<evidence type="ECO:0000313" key="3">
    <source>
        <dbReference type="Proteomes" id="UP000829196"/>
    </source>
</evidence>
<keyword evidence="3" id="KW-1185">Reference proteome</keyword>
<dbReference type="EMBL" id="JAGYWB010000014">
    <property type="protein sequence ID" value="KAI0498544.1"/>
    <property type="molecule type" value="Genomic_DNA"/>
</dbReference>
<evidence type="ECO:0000256" key="1">
    <source>
        <dbReference type="SAM" id="Phobius"/>
    </source>
</evidence>
<keyword evidence="1" id="KW-1133">Transmembrane helix</keyword>
<name>A0A8T3AR91_DENNO</name>
<reference evidence="2" key="1">
    <citation type="journal article" date="2022" name="Front. Genet.">
        <title>Chromosome-Scale Assembly of the Dendrobium nobile Genome Provides Insights Into the Molecular Mechanism of the Biosynthesis of the Medicinal Active Ingredient of Dendrobium.</title>
        <authorList>
            <person name="Xu Q."/>
            <person name="Niu S.-C."/>
            <person name="Li K.-L."/>
            <person name="Zheng P.-J."/>
            <person name="Zhang X.-J."/>
            <person name="Jia Y."/>
            <person name="Liu Y."/>
            <person name="Niu Y.-X."/>
            <person name="Yu L.-H."/>
            <person name="Chen D.-F."/>
            <person name="Zhang G.-Q."/>
        </authorList>
    </citation>
    <scope>NUCLEOTIDE SEQUENCE</scope>
    <source>
        <tissue evidence="2">Leaf</tissue>
    </source>
</reference>
<proteinExistence type="predicted"/>
<evidence type="ECO:0000313" key="2">
    <source>
        <dbReference type="EMBL" id="KAI0498544.1"/>
    </source>
</evidence>
<comment type="caution">
    <text evidence="2">The sequence shown here is derived from an EMBL/GenBank/DDBJ whole genome shotgun (WGS) entry which is preliminary data.</text>
</comment>
<protein>
    <submittedName>
        <fullName evidence="2">Uncharacterized protein</fullName>
    </submittedName>
</protein>
<feature type="transmembrane region" description="Helical" evidence="1">
    <location>
        <begin position="60"/>
        <end position="78"/>
    </location>
</feature>
<feature type="transmembrane region" description="Helical" evidence="1">
    <location>
        <begin position="98"/>
        <end position="131"/>
    </location>
</feature>
<feature type="transmembrane region" description="Helical" evidence="1">
    <location>
        <begin position="31"/>
        <end position="54"/>
    </location>
</feature>
<dbReference type="AlphaFoldDB" id="A0A8T3AR91"/>
<organism evidence="2 3">
    <name type="scientific">Dendrobium nobile</name>
    <name type="common">Orchid</name>
    <dbReference type="NCBI Taxonomy" id="94219"/>
    <lineage>
        <taxon>Eukaryota</taxon>
        <taxon>Viridiplantae</taxon>
        <taxon>Streptophyta</taxon>
        <taxon>Embryophyta</taxon>
        <taxon>Tracheophyta</taxon>
        <taxon>Spermatophyta</taxon>
        <taxon>Magnoliopsida</taxon>
        <taxon>Liliopsida</taxon>
        <taxon>Asparagales</taxon>
        <taxon>Orchidaceae</taxon>
        <taxon>Epidendroideae</taxon>
        <taxon>Malaxideae</taxon>
        <taxon>Dendrobiinae</taxon>
        <taxon>Dendrobium</taxon>
    </lineage>
</organism>
<sequence>MLYVPLHGFVPEFLLFVFALKMSISLSYNMFIVTCVAILLCLFCLEGWCFLWMIMQFFMYASTSYGDWVVVIAFIIYLPKYMNSIFSCGIESAHQLVIMGAFSCCMCLISFHDFLMLLSTFFAVLSFSFYFL</sequence>
<dbReference type="Proteomes" id="UP000829196">
    <property type="component" value="Unassembled WGS sequence"/>
</dbReference>
<accession>A0A8T3AR91</accession>
<keyword evidence="1" id="KW-0812">Transmembrane</keyword>
<gene>
    <name evidence="2" type="ORF">KFK09_019432</name>
</gene>
<keyword evidence="1" id="KW-0472">Membrane</keyword>